<gene>
    <name evidence="1" type="ORF">P4447_07550</name>
</gene>
<name>A0ABU6N7V6_9BACI</name>
<dbReference type="EMBL" id="JARMQG010000084">
    <property type="protein sequence ID" value="MED3562307.1"/>
    <property type="molecule type" value="Genomic_DNA"/>
</dbReference>
<dbReference type="Proteomes" id="UP001330749">
    <property type="component" value="Unassembled WGS sequence"/>
</dbReference>
<evidence type="ECO:0000313" key="2">
    <source>
        <dbReference type="Proteomes" id="UP001330749"/>
    </source>
</evidence>
<keyword evidence="2" id="KW-1185">Reference proteome</keyword>
<evidence type="ECO:0000313" key="1">
    <source>
        <dbReference type="EMBL" id="MED3562307.1"/>
    </source>
</evidence>
<protein>
    <submittedName>
        <fullName evidence="1">Uncharacterized protein</fullName>
    </submittedName>
</protein>
<comment type="caution">
    <text evidence="1">The sequence shown here is derived from an EMBL/GenBank/DDBJ whole genome shotgun (WGS) entry which is preliminary data.</text>
</comment>
<proteinExistence type="predicted"/>
<accession>A0ABU6N7V6</accession>
<organism evidence="1 2">
    <name type="scientific">Bacillus xiapuensis</name>
    <dbReference type="NCBI Taxonomy" id="2014075"/>
    <lineage>
        <taxon>Bacteria</taxon>
        <taxon>Bacillati</taxon>
        <taxon>Bacillota</taxon>
        <taxon>Bacilli</taxon>
        <taxon>Bacillales</taxon>
        <taxon>Bacillaceae</taxon>
        <taxon>Bacillus</taxon>
    </lineage>
</organism>
<sequence>MEPEEIIKLILKLKREKDDIIEEMNDLGYATVKRIKRIKEINIELSKINKMENNPFNRK</sequence>
<reference evidence="1 2" key="1">
    <citation type="submission" date="2023-03" db="EMBL/GenBank/DDBJ databases">
        <title>Bacillus Genome Sequencing.</title>
        <authorList>
            <person name="Dunlap C."/>
        </authorList>
    </citation>
    <scope>NUCLEOTIDE SEQUENCE [LARGE SCALE GENOMIC DNA]</scope>
    <source>
        <strain evidence="1 2">B-14544</strain>
    </source>
</reference>
<dbReference type="RefSeq" id="WP_327967211.1">
    <property type="nucleotide sequence ID" value="NZ_JARMQG010000084.1"/>
</dbReference>